<evidence type="ECO:0000259" key="2">
    <source>
        <dbReference type="SMART" id="SM00245"/>
    </source>
</evidence>
<dbReference type="Gene3D" id="3.30.750.44">
    <property type="match status" value="1"/>
</dbReference>
<comment type="caution">
    <text evidence="3">The sequence shown here is derived from an EMBL/GenBank/DDBJ whole genome shotgun (WGS) entry which is preliminary data.</text>
</comment>
<dbReference type="InterPro" id="IPR028204">
    <property type="entry name" value="Tricorn_C1"/>
</dbReference>
<name>A0A266QAS0_9GAMM</name>
<feature type="domain" description="Tail specific protease" evidence="2">
    <location>
        <begin position="301"/>
        <end position="515"/>
    </location>
</feature>
<dbReference type="Gene3D" id="3.90.226.10">
    <property type="entry name" value="2-enoyl-CoA Hydratase, Chain A, domain 1"/>
    <property type="match status" value="1"/>
</dbReference>
<dbReference type="Pfam" id="PF14684">
    <property type="entry name" value="Tricorn_C1"/>
    <property type="match status" value="1"/>
</dbReference>
<dbReference type="PANTHER" id="PTHR11261">
    <property type="entry name" value="INTERPHOTORECEPTOR RETINOID-BINDING PROTEIN"/>
    <property type="match status" value="1"/>
</dbReference>
<dbReference type="RefSeq" id="WP_094984494.1">
    <property type="nucleotide sequence ID" value="NZ_NHNI01000001.1"/>
</dbReference>
<reference evidence="4" key="1">
    <citation type="submission" date="2017-05" db="EMBL/GenBank/DDBJ databases">
        <authorList>
            <person name="Barney B.M."/>
        </authorList>
    </citation>
    <scope>NUCLEOTIDE SEQUENCE [LARGE SCALE GENOMIC DNA]</scope>
    <source>
        <strain evidence="4">PSBB022</strain>
    </source>
</reference>
<accession>A0A266QAS0</accession>
<proteinExistence type="predicted"/>
<dbReference type="CDD" id="cd07563">
    <property type="entry name" value="Peptidase_S41_IRBP"/>
    <property type="match status" value="1"/>
</dbReference>
<protein>
    <recommendedName>
        <fullName evidence="2">Tail specific protease domain-containing protein</fullName>
    </recommendedName>
</protein>
<dbReference type="EMBL" id="NHNI01000001">
    <property type="protein sequence ID" value="OZY86974.1"/>
    <property type="molecule type" value="Genomic_DNA"/>
</dbReference>
<dbReference type="Pfam" id="PF03572">
    <property type="entry name" value="Peptidase_S41"/>
    <property type="match status" value="1"/>
</dbReference>
<dbReference type="InterPro" id="IPR029045">
    <property type="entry name" value="ClpP/crotonase-like_dom_sf"/>
</dbReference>
<dbReference type="Proteomes" id="UP000216101">
    <property type="component" value="Unassembled WGS sequence"/>
</dbReference>
<keyword evidence="4" id="KW-1185">Reference proteome</keyword>
<evidence type="ECO:0000256" key="1">
    <source>
        <dbReference type="SAM" id="MobiDB-lite"/>
    </source>
</evidence>
<dbReference type="GO" id="GO:0006508">
    <property type="term" value="P:proteolysis"/>
    <property type="evidence" value="ECO:0007669"/>
    <property type="project" value="InterPro"/>
</dbReference>
<dbReference type="InterPro" id="IPR005151">
    <property type="entry name" value="Tail-specific_protease"/>
</dbReference>
<evidence type="ECO:0000313" key="3">
    <source>
        <dbReference type="EMBL" id="OZY86974.1"/>
    </source>
</evidence>
<dbReference type="SMART" id="SM00245">
    <property type="entry name" value="TSPc"/>
    <property type="match status" value="1"/>
</dbReference>
<feature type="compositionally biased region" description="Low complexity" evidence="1">
    <location>
        <begin position="37"/>
        <end position="56"/>
    </location>
</feature>
<feature type="region of interest" description="Disordered" evidence="1">
    <location>
        <begin position="35"/>
        <end position="56"/>
    </location>
</feature>
<organism evidence="3 4">
    <name type="scientific">Cellvibrio mixtus</name>
    <dbReference type="NCBI Taxonomy" id="39650"/>
    <lineage>
        <taxon>Bacteria</taxon>
        <taxon>Pseudomonadati</taxon>
        <taxon>Pseudomonadota</taxon>
        <taxon>Gammaproteobacteria</taxon>
        <taxon>Cellvibrionales</taxon>
        <taxon>Cellvibrionaceae</taxon>
        <taxon>Cellvibrio</taxon>
    </lineage>
</organism>
<dbReference type="GO" id="GO:0008236">
    <property type="term" value="F:serine-type peptidase activity"/>
    <property type="evidence" value="ECO:0007669"/>
    <property type="project" value="InterPro"/>
</dbReference>
<dbReference type="SUPFAM" id="SSF52096">
    <property type="entry name" value="ClpP/crotonase"/>
    <property type="match status" value="1"/>
</dbReference>
<evidence type="ECO:0000313" key="4">
    <source>
        <dbReference type="Proteomes" id="UP000216101"/>
    </source>
</evidence>
<gene>
    <name evidence="3" type="ORF">CBP51_08275</name>
</gene>
<dbReference type="PROSITE" id="PS51257">
    <property type="entry name" value="PROKAR_LIPOPROTEIN"/>
    <property type="match status" value="1"/>
</dbReference>
<sequence>MRFTKHAVLSRYIAAITWFSLTLLIGCSDDDHKKPSRSSSSASVSSSSSSSAANSSSASSIAASPYAGEWYAPAYGYVLSVSTQADGFGVKTYSVTEDYCLLQNVTPNLPQEKFEQSYSYSKLAKETLRKVNGQYAPGVEYEKIAQLPSTCTEDLQTLKTDSGYAFNAERDFEIFWHTFNELYINFELRGVDWDEAYEEAVNSLGDIHTEEELFEFLSELIAPLGDGHAILIHAPLSQNLDESITKALEDEDTPNFSTNTQLRLYEKLLNEYVASLGSDDELTEEQAAEAENYIASNVDNIRETIFGYADENVGIKVRAAGEIAWFTTSDNIGYLFIGSMSDYTEGKSTVISDVAVDVAIAEETINEALKDFEGTEGLIIDVRFNGGGQDQVSLSFVRHFMSQPQVVYSKFAGRGDLATPVKEVVLDPPVDNLYLKPTAVLVSGDTGSAAELFTIAMSSLPQVTIIGEPTAGAFSDVLVKRLTSDIIFGISNETYLDTKGNNYEGVGIAADISVAFGTPQERKGGYDNGLDTAIDWIKAYH</sequence>
<dbReference type="PANTHER" id="PTHR11261:SF3">
    <property type="entry name" value="RETINOL-BINDING PROTEIN 3"/>
    <property type="match status" value="1"/>
</dbReference>
<dbReference type="AlphaFoldDB" id="A0A266QAS0"/>